<organism evidence="1 2">
    <name type="scientific">Dacryopinax primogenitus (strain DJM 731)</name>
    <name type="common">Brown rot fungus</name>
    <dbReference type="NCBI Taxonomy" id="1858805"/>
    <lineage>
        <taxon>Eukaryota</taxon>
        <taxon>Fungi</taxon>
        <taxon>Dikarya</taxon>
        <taxon>Basidiomycota</taxon>
        <taxon>Agaricomycotina</taxon>
        <taxon>Dacrymycetes</taxon>
        <taxon>Dacrymycetales</taxon>
        <taxon>Dacrymycetaceae</taxon>
        <taxon>Dacryopinax</taxon>
    </lineage>
</organism>
<dbReference type="Proteomes" id="UP000030653">
    <property type="component" value="Unassembled WGS sequence"/>
</dbReference>
<evidence type="ECO:0000313" key="2">
    <source>
        <dbReference type="Proteomes" id="UP000030653"/>
    </source>
</evidence>
<dbReference type="HOGENOM" id="CLU_1427930_0_0_1"/>
<dbReference type="GeneID" id="63683813"/>
<gene>
    <name evidence="1" type="ORF">DACRYDRAFT_108867</name>
</gene>
<name>M5FWP4_DACPD</name>
<dbReference type="RefSeq" id="XP_040627711.1">
    <property type="nucleotide sequence ID" value="XM_040768751.1"/>
</dbReference>
<sequence length="190" mass="21399">MHLDKKFELEEVDGVVGGGGVEEEEELVVVVDEKEEDQEELDKSPIQRTLRVLAEFTTSRADIRVIALHSSYLLPRFPYVFHCSSRPLASDPVPPPLPMEVPRDEVEAQDYRTFSSTTLGLESRRNETCFMNAQLFALLQVEKDGAKSRMGTERPIILDPVVLVFRATVWANTHRLGSESVKTRSDAVDV</sequence>
<proteinExistence type="predicted"/>
<accession>M5FWP4</accession>
<evidence type="ECO:0000313" key="1">
    <source>
        <dbReference type="EMBL" id="EJU00814.1"/>
    </source>
</evidence>
<dbReference type="EMBL" id="JH795866">
    <property type="protein sequence ID" value="EJU00814.1"/>
    <property type="molecule type" value="Genomic_DNA"/>
</dbReference>
<protein>
    <submittedName>
        <fullName evidence="1">Uncharacterized protein</fullName>
    </submittedName>
</protein>
<keyword evidence="2" id="KW-1185">Reference proteome</keyword>
<reference evidence="1 2" key="1">
    <citation type="journal article" date="2012" name="Science">
        <title>The Paleozoic origin of enzymatic lignin decomposition reconstructed from 31 fungal genomes.</title>
        <authorList>
            <person name="Floudas D."/>
            <person name="Binder M."/>
            <person name="Riley R."/>
            <person name="Barry K."/>
            <person name="Blanchette R.A."/>
            <person name="Henrissat B."/>
            <person name="Martinez A.T."/>
            <person name="Otillar R."/>
            <person name="Spatafora J.W."/>
            <person name="Yadav J.S."/>
            <person name="Aerts A."/>
            <person name="Benoit I."/>
            <person name="Boyd A."/>
            <person name="Carlson A."/>
            <person name="Copeland A."/>
            <person name="Coutinho P.M."/>
            <person name="de Vries R.P."/>
            <person name="Ferreira P."/>
            <person name="Findley K."/>
            <person name="Foster B."/>
            <person name="Gaskell J."/>
            <person name="Glotzer D."/>
            <person name="Gorecki P."/>
            <person name="Heitman J."/>
            <person name="Hesse C."/>
            <person name="Hori C."/>
            <person name="Igarashi K."/>
            <person name="Jurgens J.A."/>
            <person name="Kallen N."/>
            <person name="Kersten P."/>
            <person name="Kohler A."/>
            <person name="Kuees U."/>
            <person name="Kumar T.K.A."/>
            <person name="Kuo A."/>
            <person name="LaButti K."/>
            <person name="Larrondo L.F."/>
            <person name="Lindquist E."/>
            <person name="Ling A."/>
            <person name="Lombard V."/>
            <person name="Lucas S."/>
            <person name="Lundell T."/>
            <person name="Martin R."/>
            <person name="McLaughlin D.J."/>
            <person name="Morgenstern I."/>
            <person name="Morin E."/>
            <person name="Murat C."/>
            <person name="Nagy L.G."/>
            <person name="Nolan M."/>
            <person name="Ohm R.A."/>
            <person name="Patyshakuliyeva A."/>
            <person name="Rokas A."/>
            <person name="Ruiz-Duenas F.J."/>
            <person name="Sabat G."/>
            <person name="Salamov A."/>
            <person name="Samejima M."/>
            <person name="Schmutz J."/>
            <person name="Slot J.C."/>
            <person name="St John F."/>
            <person name="Stenlid J."/>
            <person name="Sun H."/>
            <person name="Sun S."/>
            <person name="Syed K."/>
            <person name="Tsang A."/>
            <person name="Wiebenga A."/>
            <person name="Young D."/>
            <person name="Pisabarro A."/>
            <person name="Eastwood D.C."/>
            <person name="Martin F."/>
            <person name="Cullen D."/>
            <person name="Grigoriev I.V."/>
            <person name="Hibbett D.S."/>
        </authorList>
    </citation>
    <scope>NUCLEOTIDE SEQUENCE [LARGE SCALE GENOMIC DNA]</scope>
    <source>
        <strain evidence="1 2">DJM-731 SS1</strain>
    </source>
</reference>
<dbReference type="AlphaFoldDB" id="M5FWP4"/>